<dbReference type="GO" id="GO:0019290">
    <property type="term" value="P:siderophore biosynthetic process"/>
    <property type="evidence" value="ECO:0007669"/>
    <property type="project" value="InterPro"/>
</dbReference>
<organism evidence="2 3">
    <name type="scientific">Lachnellula suecica</name>
    <dbReference type="NCBI Taxonomy" id="602035"/>
    <lineage>
        <taxon>Eukaryota</taxon>
        <taxon>Fungi</taxon>
        <taxon>Dikarya</taxon>
        <taxon>Ascomycota</taxon>
        <taxon>Pezizomycotina</taxon>
        <taxon>Leotiomycetes</taxon>
        <taxon>Helotiales</taxon>
        <taxon>Lachnaceae</taxon>
        <taxon>Lachnellula</taxon>
    </lineage>
</organism>
<evidence type="ECO:0000313" key="3">
    <source>
        <dbReference type="Proteomes" id="UP000469558"/>
    </source>
</evidence>
<accession>A0A8T9CP22</accession>
<dbReference type="PANTHER" id="PTHR42760:SF121">
    <property type="entry name" value="3-OXOACYL-(ACYL-CARRIER-PROTEIN) REDUCTASE"/>
    <property type="match status" value="1"/>
</dbReference>
<dbReference type="InterPro" id="IPR002347">
    <property type="entry name" value="SDR_fam"/>
</dbReference>
<dbReference type="Pfam" id="PF00106">
    <property type="entry name" value="adh_short"/>
    <property type="match status" value="1"/>
</dbReference>
<name>A0A8T9CP22_9HELO</name>
<sequence length="168" mass="17934">MASSMASPTAVIKDYGKRTVIVTGSSRGIGKAVAIRMAQDGFDVCINDVAANQAGIEETVKEIQALGRRSYGHAADVSNRSEVEGLIEASVKNLGNLDVMIANAGIAQVKALLDLTEDDVRRMFEVNVFGLFNSYSAAAKQMIKQGTPGKIIGCARFNFPSHDMFLSC</sequence>
<dbReference type="GO" id="GO:0008667">
    <property type="term" value="F:2,3-dihydro-2,3-dihydroxybenzoate dehydrogenase activity"/>
    <property type="evidence" value="ECO:0007669"/>
    <property type="project" value="InterPro"/>
</dbReference>
<evidence type="ECO:0000256" key="1">
    <source>
        <dbReference type="ARBA" id="ARBA00006484"/>
    </source>
</evidence>
<evidence type="ECO:0000313" key="2">
    <source>
        <dbReference type="EMBL" id="TVY84423.1"/>
    </source>
</evidence>
<dbReference type="OrthoDB" id="47007at2759"/>
<dbReference type="GO" id="GO:0006633">
    <property type="term" value="P:fatty acid biosynthetic process"/>
    <property type="evidence" value="ECO:0007669"/>
    <property type="project" value="TreeGrafter"/>
</dbReference>
<dbReference type="PANTHER" id="PTHR42760">
    <property type="entry name" value="SHORT-CHAIN DEHYDROGENASES/REDUCTASES FAMILY MEMBER"/>
    <property type="match status" value="1"/>
</dbReference>
<dbReference type="AlphaFoldDB" id="A0A8T9CP22"/>
<dbReference type="GO" id="GO:0048038">
    <property type="term" value="F:quinone binding"/>
    <property type="evidence" value="ECO:0007669"/>
    <property type="project" value="TreeGrafter"/>
</dbReference>
<dbReference type="SUPFAM" id="SSF51735">
    <property type="entry name" value="NAD(P)-binding Rossmann-fold domains"/>
    <property type="match status" value="1"/>
</dbReference>
<dbReference type="InterPro" id="IPR003560">
    <property type="entry name" value="DHB_DH"/>
</dbReference>
<keyword evidence="3" id="KW-1185">Reference proteome</keyword>
<comment type="similarity">
    <text evidence="1">Belongs to the short-chain dehydrogenases/reductases (SDR) family.</text>
</comment>
<dbReference type="EMBL" id="QGMK01000086">
    <property type="protein sequence ID" value="TVY84423.1"/>
    <property type="molecule type" value="Genomic_DNA"/>
</dbReference>
<dbReference type="Gene3D" id="3.40.50.720">
    <property type="entry name" value="NAD(P)-binding Rossmann-like Domain"/>
    <property type="match status" value="1"/>
</dbReference>
<proteinExistence type="inferred from homology"/>
<dbReference type="PRINTS" id="PR01397">
    <property type="entry name" value="DHBDHDRGNASE"/>
</dbReference>
<dbReference type="InterPro" id="IPR036291">
    <property type="entry name" value="NAD(P)-bd_dom_sf"/>
</dbReference>
<comment type="caution">
    <text evidence="2">The sequence shown here is derived from an EMBL/GenBank/DDBJ whole genome shotgun (WGS) entry which is preliminary data.</text>
</comment>
<dbReference type="GO" id="GO:0016616">
    <property type="term" value="F:oxidoreductase activity, acting on the CH-OH group of donors, NAD or NADP as acceptor"/>
    <property type="evidence" value="ECO:0007669"/>
    <property type="project" value="TreeGrafter"/>
</dbReference>
<gene>
    <name evidence="2" type="primary">butA</name>
    <name evidence="2" type="ORF">LSUE1_G005585</name>
</gene>
<protein>
    <submittedName>
        <fullName evidence="2">Diacetyl reductase [(S)-acetoin forming]</fullName>
    </submittedName>
</protein>
<reference evidence="2 3" key="1">
    <citation type="submission" date="2018-05" db="EMBL/GenBank/DDBJ databases">
        <title>Genome sequencing and assembly of the regulated plant pathogen Lachnellula willkommii and related sister species for the development of diagnostic species identification markers.</title>
        <authorList>
            <person name="Giroux E."/>
            <person name="Bilodeau G."/>
        </authorList>
    </citation>
    <scope>NUCLEOTIDE SEQUENCE [LARGE SCALE GENOMIC DNA]</scope>
    <source>
        <strain evidence="2 3">CBS 268.59</strain>
    </source>
</reference>
<dbReference type="Proteomes" id="UP000469558">
    <property type="component" value="Unassembled WGS sequence"/>
</dbReference>